<protein>
    <submittedName>
        <fullName evidence="1">Uncharacterized protein</fullName>
    </submittedName>
</protein>
<evidence type="ECO:0000313" key="1">
    <source>
        <dbReference type="EMBL" id="MEE3717102.1"/>
    </source>
</evidence>
<keyword evidence="3" id="KW-1185">Reference proteome</keyword>
<dbReference type="AlphaFoldDB" id="A0AAW9PSZ0"/>
<sequence length="185" mass="19081">MLHTTLRQFGLVSGRAILAIGLTMGAMTAWTSAAKASETNAGDITVTNPLVQSVIYHPPLSALTPTFANGKFTDVGAGTLTVISNDAAGYSISATSGNGAEAGKLRKGDTGGSAIAYQLQLSHASLTGSDGYKSLATSQRLWNTTDLAVAPGATLDVQIKITEDARLVQTGDYKDTVTFSIATKQ</sequence>
<reference evidence="1" key="1">
    <citation type="submission" date="2024-01" db="EMBL/GenBank/DDBJ databases">
        <title>Bank of Algae and Cyanobacteria of the Azores (BACA) strain genomes.</title>
        <authorList>
            <person name="Luz R."/>
            <person name="Cordeiro R."/>
            <person name="Fonseca A."/>
            <person name="Goncalves V."/>
        </authorList>
    </citation>
    <scope>NUCLEOTIDE SEQUENCE</scope>
    <source>
        <strain evidence="1">BACA0141</strain>
    </source>
</reference>
<organism evidence="1 3">
    <name type="scientific">Tumidithrix elongata BACA0141</name>
    <dbReference type="NCBI Taxonomy" id="2716417"/>
    <lineage>
        <taxon>Bacteria</taxon>
        <taxon>Bacillati</taxon>
        <taxon>Cyanobacteriota</taxon>
        <taxon>Cyanophyceae</taxon>
        <taxon>Pseudanabaenales</taxon>
        <taxon>Pseudanabaenaceae</taxon>
        <taxon>Tumidithrix</taxon>
        <taxon>Tumidithrix elongata</taxon>
    </lineage>
</organism>
<name>A0AAW9PSZ0_9CYAN</name>
<dbReference type="Proteomes" id="UP001333818">
    <property type="component" value="Unassembled WGS sequence"/>
</dbReference>
<dbReference type="EMBL" id="JAZBJZ010000032">
    <property type="protein sequence ID" value="MEE3717103.1"/>
    <property type="molecule type" value="Genomic_DNA"/>
</dbReference>
<evidence type="ECO:0000313" key="2">
    <source>
        <dbReference type="EMBL" id="MEE3717103.1"/>
    </source>
</evidence>
<comment type="caution">
    <text evidence="1">The sequence shown here is derived from an EMBL/GenBank/DDBJ whole genome shotgun (WGS) entry which is preliminary data.</text>
</comment>
<evidence type="ECO:0000313" key="3">
    <source>
        <dbReference type="Proteomes" id="UP001333818"/>
    </source>
</evidence>
<gene>
    <name evidence="1" type="ORF">V2H45_10125</name>
    <name evidence="2" type="ORF">V2H45_10130</name>
</gene>
<dbReference type="RefSeq" id="WP_330483530.1">
    <property type="nucleotide sequence ID" value="NZ_JAZBJZ010000032.1"/>
</dbReference>
<proteinExistence type="predicted"/>
<dbReference type="EMBL" id="JAZBJZ010000032">
    <property type="protein sequence ID" value="MEE3717102.1"/>
    <property type="molecule type" value="Genomic_DNA"/>
</dbReference>
<accession>A0AAW9PSZ0</accession>